<evidence type="ECO:0000256" key="1">
    <source>
        <dbReference type="SAM" id="MobiDB-lite"/>
    </source>
</evidence>
<feature type="region of interest" description="Disordered" evidence="1">
    <location>
        <begin position="560"/>
        <end position="611"/>
    </location>
</feature>
<organism evidence="2 3">
    <name type="scientific">Dactylonectria estremocensis</name>
    <dbReference type="NCBI Taxonomy" id="1079267"/>
    <lineage>
        <taxon>Eukaryota</taxon>
        <taxon>Fungi</taxon>
        <taxon>Dikarya</taxon>
        <taxon>Ascomycota</taxon>
        <taxon>Pezizomycotina</taxon>
        <taxon>Sordariomycetes</taxon>
        <taxon>Hypocreomycetidae</taxon>
        <taxon>Hypocreales</taxon>
        <taxon>Nectriaceae</taxon>
        <taxon>Dactylonectria</taxon>
    </lineage>
</organism>
<dbReference type="OrthoDB" id="191139at2759"/>
<comment type="caution">
    <text evidence="2">The sequence shown here is derived from an EMBL/GenBank/DDBJ whole genome shotgun (WGS) entry which is preliminary data.</text>
</comment>
<keyword evidence="3" id="KW-1185">Reference proteome</keyword>
<sequence>MSSKNSHKPSFEVKVGPRFSDGPLLRHPDEIDLDMNYMKLASADISKQDHKSALAETRRELREKADMGTILDVIVAASSIDMARLIRTYSDKQVKELVERWYVNAQIYLRPGSSMPLGLCERYRHDWGLNAEGIYYRHHFSHHWVEGFERKLWVPSVAALDWNLETESTRRQRAKKFVKHALDNEKWNKSEYAWEADAWSDVFGQMREDPLLAGNKHEYFTVDQKKHPVSCLLTGEAIGGTKRIPDATFGLATFDAQDGQNTLACDELNRDKLKALALHPQTELISDPKLGDANLVFPFAVYEAKGWSGDARVARYQACSAGAVYLDILDALARHPFPMEIPGYGRPYQSLDSQNTQIFALTSFGAHWHILVGYRRNRLEREHAGTNGVSKTVYLFQRVWSDRVVTERSAWELLSLVDQIHQWGVNQFRSFVIKHLKAWHEFCSNCYGEDAELMSQLPKLDSGTKRFTWQIPVFTSPEWSKDLEPARRKALQQDACAYLVQTYIQNLGPHSDSDLKALTQLMERFKRGGDSVKTWALDLPDGISDENGDNKTERLIEHLRKKADMEKGPSYTGSPGGDSSPPECEEHRESVDGNHVVDGEPPPKKKARYTIQVEEFEATPLL</sequence>
<reference evidence="2" key="1">
    <citation type="journal article" date="2021" name="Nat. Commun.">
        <title>Genetic determinants of endophytism in the Arabidopsis root mycobiome.</title>
        <authorList>
            <person name="Mesny F."/>
            <person name="Miyauchi S."/>
            <person name="Thiergart T."/>
            <person name="Pickel B."/>
            <person name="Atanasova L."/>
            <person name="Karlsson M."/>
            <person name="Huettel B."/>
            <person name="Barry K.W."/>
            <person name="Haridas S."/>
            <person name="Chen C."/>
            <person name="Bauer D."/>
            <person name="Andreopoulos W."/>
            <person name="Pangilinan J."/>
            <person name="LaButti K."/>
            <person name="Riley R."/>
            <person name="Lipzen A."/>
            <person name="Clum A."/>
            <person name="Drula E."/>
            <person name="Henrissat B."/>
            <person name="Kohler A."/>
            <person name="Grigoriev I.V."/>
            <person name="Martin F.M."/>
            <person name="Hacquard S."/>
        </authorList>
    </citation>
    <scope>NUCLEOTIDE SEQUENCE</scope>
    <source>
        <strain evidence="2">MPI-CAGE-AT-0021</strain>
    </source>
</reference>
<dbReference type="Proteomes" id="UP000717696">
    <property type="component" value="Unassembled WGS sequence"/>
</dbReference>
<dbReference type="EMBL" id="JAGMUU010000022">
    <property type="protein sequence ID" value="KAH7127904.1"/>
    <property type="molecule type" value="Genomic_DNA"/>
</dbReference>
<protein>
    <submittedName>
        <fullName evidence="2">Uncharacterized protein</fullName>
    </submittedName>
</protein>
<evidence type="ECO:0000313" key="2">
    <source>
        <dbReference type="EMBL" id="KAH7127904.1"/>
    </source>
</evidence>
<name>A0A9P9DZH9_9HYPO</name>
<proteinExistence type="predicted"/>
<gene>
    <name evidence="2" type="ORF">B0J13DRAFT_564709</name>
</gene>
<evidence type="ECO:0000313" key="3">
    <source>
        <dbReference type="Proteomes" id="UP000717696"/>
    </source>
</evidence>
<dbReference type="AlphaFoldDB" id="A0A9P9DZH9"/>
<accession>A0A9P9DZH9</accession>
<feature type="compositionally biased region" description="Basic and acidic residues" evidence="1">
    <location>
        <begin position="584"/>
        <end position="603"/>
    </location>
</feature>